<proteinExistence type="predicted"/>
<gene>
    <name evidence="2" type="ORF">ATK86_1633</name>
</gene>
<dbReference type="EMBL" id="PJMW01000002">
    <property type="protein sequence ID" value="PKV77303.1"/>
    <property type="molecule type" value="Genomic_DNA"/>
</dbReference>
<feature type="transmembrane region" description="Helical" evidence="1">
    <location>
        <begin position="28"/>
        <end position="51"/>
    </location>
</feature>
<dbReference type="RefSeq" id="WP_101463996.1">
    <property type="nucleotide sequence ID" value="NZ_PJMW01000002.1"/>
</dbReference>
<comment type="caution">
    <text evidence="2">The sequence shown here is derived from an EMBL/GenBank/DDBJ whole genome shotgun (WGS) entry which is preliminary data.</text>
</comment>
<accession>A0A2N3V6Q2</accession>
<feature type="transmembrane region" description="Helical" evidence="1">
    <location>
        <begin position="57"/>
        <end position="78"/>
    </location>
</feature>
<dbReference type="AlphaFoldDB" id="A0A2N3V6Q2"/>
<evidence type="ECO:0000256" key="1">
    <source>
        <dbReference type="SAM" id="Phobius"/>
    </source>
</evidence>
<keyword evidence="3" id="KW-1185">Reference proteome</keyword>
<keyword evidence="1" id="KW-1133">Transmembrane helix</keyword>
<keyword evidence="1" id="KW-0472">Membrane</keyword>
<protein>
    <submittedName>
        <fullName evidence="2">S-DNA-T family DNA segregation ATPase FtsK/SpoIIIE</fullName>
    </submittedName>
</protein>
<sequence>MNTTTITTTVHDPAGEVLDAVLTAAGRLLLSVFTLAWWALLFPMVSVPAGLSVAAGWYFGWPFGIGVAGGAVAGMVLWRVLSPQTFERWFTGRVRSRFLTWFRYRRRWTTMTTACGLSTRDGDRTLIPRLVSVQIGESLDTVRARMLPGHCPDTWIHRADHFAHGFGAQKAKVALVGPGLVEITFRRFDSLADPVVVPFESMAGFKTIPSTRKAA</sequence>
<keyword evidence="1" id="KW-0812">Transmembrane</keyword>
<name>A0A2N3V6Q2_9NOCA</name>
<dbReference type="OrthoDB" id="4529240at2"/>
<dbReference type="Proteomes" id="UP000233766">
    <property type="component" value="Unassembled WGS sequence"/>
</dbReference>
<evidence type="ECO:0000313" key="3">
    <source>
        <dbReference type="Proteomes" id="UP000233766"/>
    </source>
</evidence>
<organism evidence="2 3">
    <name type="scientific">Nocardia fluminea</name>
    <dbReference type="NCBI Taxonomy" id="134984"/>
    <lineage>
        <taxon>Bacteria</taxon>
        <taxon>Bacillati</taxon>
        <taxon>Actinomycetota</taxon>
        <taxon>Actinomycetes</taxon>
        <taxon>Mycobacteriales</taxon>
        <taxon>Nocardiaceae</taxon>
        <taxon>Nocardia</taxon>
    </lineage>
</organism>
<reference evidence="2 3" key="1">
    <citation type="submission" date="2017-12" db="EMBL/GenBank/DDBJ databases">
        <title>Sequencing the genomes of 1000 Actinobacteria strains.</title>
        <authorList>
            <person name="Klenk H.-P."/>
        </authorList>
    </citation>
    <scope>NUCLEOTIDE SEQUENCE [LARGE SCALE GENOMIC DNA]</scope>
    <source>
        <strain evidence="2 3">DSM 44489</strain>
    </source>
</reference>
<evidence type="ECO:0000313" key="2">
    <source>
        <dbReference type="EMBL" id="PKV77303.1"/>
    </source>
</evidence>